<proteinExistence type="predicted"/>
<feature type="chain" id="PRO_5034262578" evidence="2">
    <location>
        <begin position="23"/>
        <end position="240"/>
    </location>
</feature>
<gene>
    <name evidence="3" type="ORF">RDB_LOCUS180008</name>
</gene>
<dbReference type="Proteomes" id="UP000663853">
    <property type="component" value="Unassembled WGS sequence"/>
</dbReference>
<evidence type="ECO:0000313" key="3">
    <source>
        <dbReference type="EMBL" id="CAE6536263.1"/>
    </source>
</evidence>
<protein>
    <submittedName>
        <fullName evidence="3">Uncharacterized protein</fullName>
    </submittedName>
</protein>
<keyword evidence="2" id="KW-0732">Signal</keyword>
<feature type="signal peptide" evidence="2">
    <location>
        <begin position="1"/>
        <end position="22"/>
    </location>
</feature>
<dbReference type="EMBL" id="CAJMXA010004165">
    <property type="protein sequence ID" value="CAE6536263.1"/>
    <property type="molecule type" value="Genomic_DNA"/>
</dbReference>
<reference evidence="3" key="1">
    <citation type="submission" date="2021-01" db="EMBL/GenBank/DDBJ databases">
        <authorList>
            <person name="Kaushik A."/>
        </authorList>
    </citation>
    <scope>NUCLEOTIDE SEQUENCE</scope>
    <source>
        <strain evidence="3">AG6-10EEA</strain>
    </source>
</reference>
<sequence length="240" mass="24826">MLSVSRIFFAIVLAAMGVSVQAQGNQTDTPFALQSPGQLVQCKNTTIVWQGGQSPYKVTLKPVCGSGQNASEETHSVTTPGSTSLELPIRFAKGTPLTVSITDSANMQATAPQTTVVSGDADDSCTTQTTCTDAAQAPNPPVAVADPSTQPASTSFPTDHLITADPSATPSQTQSMTDTYSSGSTMVIVYSYVSQTPTPSASAELSRESQPNSAFPTSTAPTFAMGLVMFVGANLAFGLW</sequence>
<evidence type="ECO:0000256" key="2">
    <source>
        <dbReference type="SAM" id="SignalP"/>
    </source>
</evidence>
<name>A0A8H3DQ76_9AGAM</name>
<feature type="compositionally biased region" description="Low complexity" evidence="1">
    <location>
        <begin position="124"/>
        <end position="139"/>
    </location>
</feature>
<evidence type="ECO:0000256" key="1">
    <source>
        <dbReference type="SAM" id="MobiDB-lite"/>
    </source>
</evidence>
<organism evidence="3 4">
    <name type="scientific">Rhizoctonia solani</name>
    <dbReference type="NCBI Taxonomy" id="456999"/>
    <lineage>
        <taxon>Eukaryota</taxon>
        <taxon>Fungi</taxon>
        <taxon>Dikarya</taxon>
        <taxon>Basidiomycota</taxon>
        <taxon>Agaricomycotina</taxon>
        <taxon>Agaricomycetes</taxon>
        <taxon>Cantharellales</taxon>
        <taxon>Ceratobasidiaceae</taxon>
        <taxon>Rhizoctonia</taxon>
    </lineage>
</organism>
<accession>A0A8H3DQ76</accession>
<evidence type="ECO:0000313" key="4">
    <source>
        <dbReference type="Proteomes" id="UP000663853"/>
    </source>
</evidence>
<feature type="region of interest" description="Disordered" evidence="1">
    <location>
        <begin position="113"/>
        <end position="139"/>
    </location>
</feature>
<comment type="caution">
    <text evidence="3">The sequence shown here is derived from an EMBL/GenBank/DDBJ whole genome shotgun (WGS) entry which is preliminary data.</text>
</comment>
<dbReference type="AlphaFoldDB" id="A0A8H3DQ76"/>